<reference evidence="2" key="1">
    <citation type="submission" date="2020-10" db="EMBL/GenBank/DDBJ databases">
        <title>Mucilaginibacter mali sp. nov., isolated from rhizosphere soil of apple orchard.</title>
        <authorList>
            <person name="Lee J.-S."/>
            <person name="Kim H.S."/>
            <person name="Kim J.-S."/>
        </authorList>
    </citation>
    <scope>NUCLEOTIDE SEQUENCE</scope>
    <source>
        <strain evidence="2">KCTC 22746</strain>
    </source>
</reference>
<dbReference type="EMBL" id="JADFFL010000011">
    <property type="protein sequence ID" value="MBE9664409.1"/>
    <property type="molecule type" value="Genomic_DNA"/>
</dbReference>
<proteinExistence type="predicted"/>
<protein>
    <submittedName>
        <fullName evidence="2">MBL fold metallo-hydrolase</fullName>
    </submittedName>
</protein>
<name>A0A929L4P1_9SPHI</name>
<dbReference type="Gene3D" id="3.60.15.10">
    <property type="entry name" value="Ribonuclease Z/Hydroxyacylglutathione hydrolase-like"/>
    <property type="match status" value="1"/>
</dbReference>
<organism evidence="2 3">
    <name type="scientific">Mucilaginibacter myungsuensis</name>
    <dbReference type="NCBI Taxonomy" id="649104"/>
    <lineage>
        <taxon>Bacteria</taxon>
        <taxon>Pseudomonadati</taxon>
        <taxon>Bacteroidota</taxon>
        <taxon>Sphingobacteriia</taxon>
        <taxon>Sphingobacteriales</taxon>
        <taxon>Sphingobacteriaceae</taxon>
        <taxon>Mucilaginibacter</taxon>
    </lineage>
</organism>
<dbReference type="RefSeq" id="WP_194113654.1">
    <property type="nucleotide sequence ID" value="NZ_JADFFL010000011.1"/>
</dbReference>
<dbReference type="CDD" id="cd07721">
    <property type="entry name" value="yflN-like_MBL-fold"/>
    <property type="match status" value="1"/>
</dbReference>
<dbReference type="PANTHER" id="PTHR42951">
    <property type="entry name" value="METALLO-BETA-LACTAMASE DOMAIN-CONTAINING"/>
    <property type="match status" value="1"/>
</dbReference>
<sequence length="309" mass="33479">MKYFQVAQGVWGMKLLFVNVYIIANRKSLNKGWILVDSGPQGSAGKIAAMAEAIFGKGTKPAAILLTHGHSDHSGSVKELVRRWNVPVYAHELELPYLTGRSQYPPPDPSVGNGLMSLMSVFFNRKPVDLGNMIRPIAMEQGLAELPEWKVIPTPGHSPGHVSLFFGLNRTLIAGDALATTKAESAVALFGGLKKLSGPPMYMTPDWDAAKASVQTLTDLEPRIIAAGHGPVMRGREVTEAIVELNCDFDEVAIPKSGRYADKPAEANEEGVQYVPPFAISNQFKVAGLVIGLVAGYLLARQINRYDKT</sequence>
<accession>A0A929L4P1</accession>
<gene>
    <name evidence="2" type="ORF">IRJ16_21190</name>
</gene>
<dbReference type="SUPFAM" id="SSF56281">
    <property type="entry name" value="Metallo-hydrolase/oxidoreductase"/>
    <property type="match status" value="1"/>
</dbReference>
<comment type="caution">
    <text evidence="2">The sequence shown here is derived from an EMBL/GenBank/DDBJ whole genome shotgun (WGS) entry which is preliminary data.</text>
</comment>
<dbReference type="Pfam" id="PF00753">
    <property type="entry name" value="Lactamase_B"/>
    <property type="match status" value="1"/>
</dbReference>
<dbReference type="Proteomes" id="UP000622475">
    <property type="component" value="Unassembled WGS sequence"/>
</dbReference>
<evidence type="ECO:0000313" key="3">
    <source>
        <dbReference type="Proteomes" id="UP000622475"/>
    </source>
</evidence>
<dbReference type="InterPro" id="IPR050855">
    <property type="entry name" value="NDM-1-like"/>
</dbReference>
<dbReference type="AlphaFoldDB" id="A0A929L4P1"/>
<dbReference type="InterPro" id="IPR036866">
    <property type="entry name" value="RibonucZ/Hydroxyglut_hydro"/>
</dbReference>
<keyword evidence="3" id="KW-1185">Reference proteome</keyword>
<evidence type="ECO:0000259" key="1">
    <source>
        <dbReference type="SMART" id="SM00849"/>
    </source>
</evidence>
<dbReference type="PANTHER" id="PTHR42951:SF17">
    <property type="entry name" value="METALLO-BETA-LACTAMASE DOMAIN-CONTAINING PROTEIN"/>
    <property type="match status" value="1"/>
</dbReference>
<dbReference type="SMART" id="SM00849">
    <property type="entry name" value="Lactamase_B"/>
    <property type="match status" value="1"/>
</dbReference>
<feature type="domain" description="Metallo-beta-lactamase" evidence="1">
    <location>
        <begin position="17"/>
        <end position="229"/>
    </location>
</feature>
<dbReference type="InterPro" id="IPR001279">
    <property type="entry name" value="Metallo-B-lactamas"/>
</dbReference>
<evidence type="ECO:0000313" key="2">
    <source>
        <dbReference type="EMBL" id="MBE9664409.1"/>
    </source>
</evidence>